<sequence length="237" mass="25189">MADIAGNSSTHSSIATTADLQPHQQRVLQPSPGPHTSNNNDDGPAASSGDHSSLTRPMSQPAMATSRNDFGFPPHPPLLLPPNPQQQNRHEESHPHQSKPIPTPIHIPGSAPPLAYPHPHPLPFPTPSNDFTESDNIGRRAADEKNNIADGLTPPSSAVTARPGIVRKRAASIDTHEANKHPRLQDLSLYTPATGRSLATPLDVGGGPRDLICLCTKAPKVPRPRNGKPGLFPEPSS</sequence>
<feature type="compositionally biased region" description="Basic and acidic residues" evidence="1">
    <location>
        <begin position="136"/>
        <end position="147"/>
    </location>
</feature>
<feature type="compositionally biased region" description="Polar residues" evidence="1">
    <location>
        <begin position="1"/>
        <end position="41"/>
    </location>
</feature>
<comment type="caution">
    <text evidence="2">The sequence shown here is derived from an EMBL/GenBank/DDBJ whole genome shotgun (WGS) entry which is preliminary data.</text>
</comment>
<reference evidence="2 3" key="1">
    <citation type="submission" date="2023-01" db="EMBL/GenBank/DDBJ databases">
        <title>Analysis of 21 Apiospora genomes using comparative genomics revels a genus with tremendous synthesis potential of carbohydrate active enzymes and secondary metabolites.</title>
        <authorList>
            <person name="Sorensen T."/>
        </authorList>
    </citation>
    <scope>NUCLEOTIDE SEQUENCE [LARGE SCALE GENOMIC DNA]</scope>
    <source>
        <strain evidence="2 3">CBS 117206</strain>
    </source>
</reference>
<evidence type="ECO:0000313" key="2">
    <source>
        <dbReference type="EMBL" id="KAK8129965.1"/>
    </source>
</evidence>
<dbReference type="AlphaFoldDB" id="A0AAW0R866"/>
<feature type="compositionally biased region" description="Pro residues" evidence="1">
    <location>
        <begin position="73"/>
        <end position="84"/>
    </location>
</feature>
<evidence type="ECO:0000313" key="3">
    <source>
        <dbReference type="Proteomes" id="UP001392437"/>
    </source>
</evidence>
<organism evidence="2 3">
    <name type="scientific">Apiospora kogelbergensis</name>
    <dbReference type="NCBI Taxonomy" id="1337665"/>
    <lineage>
        <taxon>Eukaryota</taxon>
        <taxon>Fungi</taxon>
        <taxon>Dikarya</taxon>
        <taxon>Ascomycota</taxon>
        <taxon>Pezizomycotina</taxon>
        <taxon>Sordariomycetes</taxon>
        <taxon>Xylariomycetidae</taxon>
        <taxon>Amphisphaeriales</taxon>
        <taxon>Apiosporaceae</taxon>
        <taxon>Apiospora</taxon>
    </lineage>
</organism>
<keyword evidence="3" id="KW-1185">Reference proteome</keyword>
<proteinExistence type="predicted"/>
<dbReference type="Proteomes" id="UP001392437">
    <property type="component" value="Unassembled WGS sequence"/>
</dbReference>
<feature type="region of interest" description="Disordered" evidence="1">
    <location>
        <begin position="218"/>
        <end position="237"/>
    </location>
</feature>
<feature type="region of interest" description="Disordered" evidence="1">
    <location>
        <begin position="1"/>
        <end position="164"/>
    </location>
</feature>
<name>A0AAW0R866_9PEZI</name>
<feature type="compositionally biased region" description="Polar residues" evidence="1">
    <location>
        <begin position="49"/>
        <end position="68"/>
    </location>
</feature>
<accession>A0AAW0R866</accession>
<evidence type="ECO:0000256" key="1">
    <source>
        <dbReference type="SAM" id="MobiDB-lite"/>
    </source>
</evidence>
<gene>
    <name evidence="2" type="ORF">PG999_002345</name>
</gene>
<feature type="compositionally biased region" description="Pro residues" evidence="1">
    <location>
        <begin position="101"/>
        <end position="126"/>
    </location>
</feature>
<dbReference type="EMBL" id="JAQQWP010000002">
    <property type="protein sequence ID" value="KAK8129965.1"/>
    <property type="molecule type" value="Genomic_DNA"/>
</dbReference>
<protein>
    <submittedName>
        <fullName evidence="2">Uncharacterized protein</fullName>
    </submittedName>
</protein>